<proteinExistence type="inferred from homology"/>
<dbReference type="AlphaFoldDB" id="Q7MUR0"/>
<dbReference type="GO" id="GO:0006308">
    <property type="term" value="P:DNA catabolic process"/>
    <property type="evidence" value="ECO:0007669"/>
    <property type="project" value="UniProtKB-UniRule"/>
</dbReference>
<dbReference type="eggNOG" id="COG1722">
    <property type="taxonomic scope" value="Bacteria"/>
</dbReference>
<dbReference type="EC" id="3.1.11.6" evidence="6"/>
<dbReference type="EnsemblBacteria" id="AAQ66486">
    <property type="protein sequence ID" value="AAQ66486"/>
    <property type="gene ID" value="PG_1433"/>
</dbReference>
<keyword evidence="3" id="KW-0540">Nuclease</keyword>
<dbReference type="GO" id="GO:0009318">
    <property type="term" value="C:exodeoxyribonuclease VII complex"/>
    <property type="evidence" value="ECO:0007669"/>
    <property type="project" value="UniProtKB-UniRule"/>
</dbReference>
<dbReference type="InterPro" id="IPR003761">
    <property type="entry name" value="Exonuc_VII_S"/>
</dbReference>
<keyword evidence="5" id="KW-0269">Exonuclease</keyword>
<evidence type="ECO:0000256" key="1">
    <source>
        <dbReference type="ARBA" id="ARBA00009998"/>
    </source>
</evidence>
<dbReference type="HOGENOM" id="CLU_145918_4_2_10"/>
<dbReference type="SUPFAM" id="SSF116842">
    <property type="entry name" value="XseB-like"/>
    <property type="match status" value="1"/>
</dbReference>
<organism evidence="7 8">
    <name type="scientific">Porphyromonas gingivalis (strain ATCC BAA-308 / W83)</name>
    <dbReference type="NCBI Taxonomy" id="242619"/>
    <lineage>
        <taxon>Bacteria</taxon>
        <taxon>Pseudomonadati</taxon>
        <taxon>Bacteroidota</taxon>
        <taxon>Bacteroidia</taxon>
        <taxon>Bacteroidales</taxon>
        <taxon>Porphyromonadaceae</taxon>
        <taxon>Porphyromonas</taxon>
    </lineage>
</organism>
<evidence type="ECO:0000256" key="3">
    <source>
        <dbReference type="ARBA" id="ARBA00022722"/>
    </source>
</evidence>
<keyword evidence="4 7" id="KW-0378">Hydrolase</keyword>
<accession>Q7MUR0</accession>
<evidence type="ECO:0000256" key="2">
    <source>
        <dbReference type="ARBA" id="ARBA00022490"/>
    </source>
</evidence>
<dbReference type="Gene3D" id="1.10.287.1040">
    <property type="entry name" value="Exonuclease VII, small subunit"/>
    <property type="match status" value="1"/>
</dbReference>
<dbReference type="Proteomes" id="UP000000588">
    <property type="component" value="Chromosome"/>
</dbReference>
<dbReference type="RefSeq" id="WP_005873780.1">
    <property type="nucleotide sequence ID" value="NC_002950.2"/>
</dbReference>
<evidence type="ECO:0000313" key="8">
    <source>
        <dbReference type="Proteomes" id="UP000000588"/>
    </source>
</evidence>
<dbReference type="InterPro" id="IPR037004">
    <property type="entry name" value="Exonuc_VII_ssu_sf"/>
</dbReference>
<evidence type="ECO:0000256" key="4">
    <source>
        <dbReference type="ARBA" id="ARBA00022801"/>
    </source>
</evidence>
<keyword evidence="8" id="KW-1185">Reference proteome</keyword>
<reference evidence="7 8" key="1">
    <citation type="journal article" date="2003" name="J. Bacteriol.">
        <title>Complete genome sequence of the oral pathogenic bacterium Porphyromonas gingivalis strain W83.</title>
        <authorList>
            <person name="Nelson K."/>
            <person name="Fleishmann R."/>
            <person name="DeBoy R."/>
            <person name="Paulsen I."/>
            <person name="Fouts D."/>
            <person name="Eisen J."/>
            <person name="Daugherty S."/>
            <person name="Dodson R."/>
            <person name="Durkin A."/>
            <person name="Gwinn M."/>
            <person name="Haft D."/>
            <person name="Kolonay J."/>
            <person name="Nelson W."/>
            <person name="White O."/>
            <person name="Mason T."/>
            <person name="Tallon L."/>
            <person name="Gray J."/>
            <person name="Granger D."/>
            <person name="Tettelin H."/>
            <person name="Dong H."/>
            <person name="Galvin J."/>
            <person name="Duncan M."/>
            <person name="Dewhirst F."/>
            <person name="Fraser C."/>
        </authorList>
    </citation>
    <scope>NUCLEOTIDE SEQUENCE [LARGE SCALE GENOMIC DNA]</scope>
    <source>
        <strain evidence="8">ATCC BAA-308 / W83</strain>
    </source>
</reference>
<evidence type="ECO:0000313" key="7">
    <source>
        <dbReference type="EMBL" id="AAQ66486.1"/>
    </source>
</evidence>
<keyword evidence="2" id="KW-0963">Cytoplasm</keyword>
<protein>
    <recommendedName>
        <fullName evidence="6">Exodeoxyribonuclease VII small subunit</fullName>
        <ecNumber evidence="6">3.1.11.6</ecNumber>
    </recommendedName>
</protein>
<sequence>MSENKTYTEAMRRLEEIVRVIEHESPDVDELTKLAEEAIALIGFCREKLTVADKQIEELMAKLSWSKNAML</sequence>
<dbReference type="Pfam" id="PF02609">
    <property type="entry name" value="Exonuc_VII_S"/>
    <property type="match status" value="1"/>
</dbReference>
<dbReference type="PATRIC" id="fig|242619.8.peg.1331"/>
<comment type="similarity">
    <text evidence="1">Belongs to the XseB family.</text>
</comment>
<name>Q7MUR0_PORGI</name>
<dbReference type="NCBIfam" id="TIGR01280">
    <property type="entry name" value="xseB"/>
    <property type="match status" value="1"/>
</dbReference>
<evidence type="ECO:0000256" key="6">
    <source>
        <dbReference type="NCBIfam" id="TIGR01280"/>
    </source>
</evidence>
<dbReference type="STRING" id="242619.PG_1433"/>
<evidence type="ECO:0000256" key="5">
    <source>
        <dbReference type="ARBA" id="ARBA00022839"/>
    </source>
</evidence>
<dbReference type="EMBL" id="AE015924">
    <property type="protein sequence ID" value="AAQ66486.1"/>
    <property type="molecule type" value="Genomic_DNA"/>
</dbReference>
<gene>
    <name evidence="7" type="ordered locus">PG_1433</name>
</gene>
<dbReference type="GO" id="GO:0008855">
    <property type="term" value="F:exodeoxyribonuclease VII activity"/>
    <property type="evidence" value="ECO:0007669"/>
    <property type="project" value="UniProtKB-UniRule"/>
</dbReference>
<dbReference type="BioCyc" id="PGIN242619:G1G02-1333-MONOMER"/>
<dbReference type="KEGG" id="pgi:PG_1433"/>